<comment type="caution">
    <text evidence="2">The sequence shown here is derived from an EMBL/GenBank/DDBJ whole genome shotgun (WGS) entry which is preliminary data.</text>
</comment>
<protein>
    <recommendedName>
        <fullName evidence="1">Endonuclease/exonuclease/phosphatase domain-containing protein</fullName>
    </recommendedName>
</protein>
<dbReference type="InterPro" id="IPR036691">
    <property type="entry name" value="Endo/exonu/phosph_ase_sf"/>
</dbReference>
<dbReference type="SUPFAM" id="SSF56219">
    <property type="entry name" value="DNase I-like"/>
    <property type="match status" value="1"/>
</dbReference>
<dbReference type="GO" id="GO:0003824">
    <property type="term" value="F:catalytic activity"/>
    <property type="evidence" value="ECO:0007669"/>
    <property type="project" value="InterPro"/>
</dbReference>
<dbReference type="Pfam" id="PF03372">
    <property type="entry name" value="Exo_endo_phos"/>
    <property type="match status" value="1"/>
</dbReference>
<reference evidence="2" key="1">
    <citation type="submission" date="2022-07" db="EMBL/GenBank/DDBJ databases">
        <title>Phylogenomic reconstructions and comparative analyses of Kickxellomycotina fungi.</title>
        <authorList>
            <person name="Reynolds N.K."/>
            <person name="Stajich J.E."/>
            <person name="Barry K."/>
            <person name="Grigoriev I.V."/>
            <person name="Crous P."/>
            <person name="Smith M.E."/>
        </authorList>
    </citation>
    <scope>NUCLEOTIDE SEQUENCE</scope>
    <source>
        <strain evidence="2">NBRC 105413</strain>
    </source>
</reference>
<gene>
    <name evidence="2" type="ORF">LPJ64_000305</name>
</gene>
<dbReference type="AlphaFoldDB" id="A0A9W8CKZ2"/>
<dbReference type="Gene3D" id="3.60.10.10">
    <property type="entry name" value="Endonuclease/exonuclease/phosphatase"/>
    <property type="match status" value="1"/>
</dbReference>
<dbReference type="EMBL" id="JANBOH010000006">
    <property type="protein sequence ID" value="KAJ1648356.1"/>
    <property type="molecule type" value="Genomic_DNA"/>
</dbReference>
<evidence type="ECO:0000313" key="2">
    <source>
        <dbReference type="EMBL" id="KAJ1648356.1"/>
    </source>
</evidence>
<sequence length="401" mass="45870">MDLALPGEIIEYDFRRSSWRVEPAAADIPRPLRVVQWNIERGYKLEAVIATLQRLDADILCLQEIDIFNQRSGNTNHGQIIAERLGLNCGIAIEFQELASPLRIPAQQGGGLHGNAIFSKYDMTFRAIQHAHQPYNWPRDGSLLGEPHLGQRCTLVAEVSVPKGPPILAYSAHFECFTGIVGRTGQLCDLLQDSRESIDEFPHQLIFGDFNTFAHSLARLSPRYANGWYRFRTLGMTESEWWIKNILSWYPEDGAINRRLEEEEIAVDQRFSTAIIRSAVNPGWWDPFDVVKDITISNHAGWMTAKADWAFVRQLKVLRHWMENRDFAESDHRCLVLEVEHAHIDIIDEHRKLTKRTARELELRRSSKFWTWCSLVAAASLSLIAFKLARSSMSSGFSRTA</sequence>
<name>A0A9W8CKZ2_9FUNG</name>
<proteinExistence type="predicted"/>
<feature type="domain" description="Endonuclease/exonuclease/phosphatase" evidence="1">
    <location>
        <begin position="35"/>
        <end position="332"/>
    </location>
</feature>
<evidence type="ECO:0000313" key="3">
    <source>
        <dbReference type="Proteomes" id="UP001145021"/>
    </source>
</evidence>
<accession>A0A9W8CKZ2</accession>
<dbReference type="Proteomes" id="UP001145021">
    <property type="component" value="Unassembled WGS sequence"/>
</dbReference>
<keyword evidence="3" id="KW-1185">Reference proteome</keyword>
<organism evidence="2 3">
    <name type="scientific">Coemansia asiatica</name>
    <dbReference type="NCBI Taxonomy" id="1052880"/>
    <lineage>
        <taxon>Eukaryota</taxon>
        <taxon>Fungi</taxon>
        <taxon>Fungi incertae sedis</taxon>
        <taxon>Zoopagomycota</taxon>
        <taxon>Kickxellomycotina</taxon>
        <taxon>Kickxellomycetes</taxon>
        <taxon>Kickxellales</taxon>
        <taxon>Kickxellaceae</taxon>
        <taxon>Coemansia</taxon>
    </lineage>
</organism>
<dbReference type="InterPro" id="IPR005135">
    <property type="entry name" value="Endo/exonuclease/phosphatase"/>
</dbReference>
<evidence type="ECO:0000259" key="1">
    <source>
        <dbReference type="Pfam" id="PF03372"/>
    </source>
</evidence>